<accession>A0A427NHV5</accession>
<comment type="caution">
    <text evidence="2">The sequence shown here is derived from an EMBL/GenBank/DDBJ whole genome shotgun (WGS) entry which is preliminary data.</text>
</comment>
<dbReference type="Proteomes" id="UP000272140">
    <property type="component" value="Unassembled WGS sequence"/>
</dbReference>
<dbReference type="AlphaFoldDB" id="A0A427NHV5"/>
<evidence type="ECO:0000313" key="2">
    <source>
        <dbReference type="EMBL" id="RSC02409.1"/>
    </source>
</evidence>
<organism evidence="2 3">
    <name type="scientific">Burkholderia cenocepacia</name>
    <dbReference type="NCBI Taxonomy" id="95486"/>
    <lineage>
        <taxon>Bacteria</taxon>
        <taxon>Pseudomonadati</taxon>
        <taxon>Pseudomonadota</taxon>
        <taxon>Betaproteobacteria</taxon>
        <taxon>Burkholderiales</taxon>
        <taxon>Burkholderiaceae</taxon>
        <taxon>Burkholderia</taxon>
        <taxon>Burkholderia cepacia complex</taxon>
    </lineage>
</organism>
<proteinExistence type="predicted"/>
<gene>
    <name evidence="2" type="ORF">EGT41_23500</name>
</gene>
<sequence length="59" mass="6784">MVGGRWSVVGGRWSVRKRAGIGQLRSVSNRNPMTMHREPADSVRHDRFDQRRGDRHEAA</sequence>
<evidence type="ECO:0000256" key="1">
    <source>
        <dbReference type="SAM" id="MobiDB-lite"/>
    </source>
</evidence>
<protein>
    <submittedName>
        <fullName evidence="2">Uncharacterized protein</fullName>
    </submittedName>
</protein>
<reference evidence="3" key="1">
    <citation type="submission" date="2018-11" db="EMBL/GenBank/DDBJ databases">
        <title>FDA dAtabase for Regulatory Grade micrObial Sequences (FDA-ARGOS): Supporting development and validation of Infectious Disease Dx tests.</title>
        <authorList>
            <person name="Goldberg B."/>
            <person name="Campos J."/>
            <person name="Tallon L."/>
            <person name="Sadzewicz L."/>
            <person name="Zhao X."/>
            <person name="Vavikolanu K."/>
            <person name="Mehta A."/>
            <person name="Aluvathingal J."/>
            <person name="Nadendla S."/>
            <person name="Geyer C."/>
            <person name="Nandy P."/>
            <person name="Yan Y."/>
            <person name="Sichtig H."/>
        </authorList>
    </citation>
    <scope>NUCLEOTIDE SEQUENCE [LARGE SCALE GENOMIC DNA]</scope>
    <source>
        <strain evidence="3">FDAARGOS_544</strain>
    </source>
</reference>
<feature type="region of interest" description="Disordered" evidence="1">
    <location>
        <begin position="21"/>
        <end position="59"/>
    </location>
</feature>
<dbReference type="EMBL" id="RKIO01000004">
    <property type="protein sequence ID" value="RSC02409.1"/>
    <property type="molecule type" value="Genomic_DNA"/>
</dbReference>
<feature type="compositionally biased region" description="Basic and acidic residues" evidence="1">
    <location>
        <begin position="35"/>
        <end position="59"/>
    </location>
</feature>
<name>A0A427NHV5_9BURK</name>
<evidence type="ECO:0000313" key="3">
    <source>
        <dbReference type="Proteomes" id="UP000272140"/>
    </source>
</evidence>